<organism evidence="1 2">
    <name type="scientific">Flavobacterium branchiophilum</name>
    <dbReference type="NCBI Taxonomy" id="55197"/>
    <lineage>
        <taxon>Bacteria</taxon>
        <taxon>Pseudomonadati</taxon>
        <taxon>Bacteroidota</taxon>
        <taxon>Flavobacteriia</taxon>
        <taxon>Flavobacteriales</taxon>
        <taxon>Flavobacteriaceae</taxon>
        <taxon>Flavobacterium</taxon>
    </lineage>
</organism>
<gene>
    <name evidence="1" type="ORF">BC670_2129</name>
</gene>
<protein>
    <submittedName>
        <fullName evidence="1">Uncharacterized protein</fullName>
    </submittedName>
</protein>
<name>A0A543G548_9FLAO</name>
<sequence>MILKSDDFLLFDMISNDFTIKKNRKLVFELIFFIILKK</sequence>
<dbReference type="Proteomes" id="UP000320773">
    <property type="component" value="Unassembled WGS sequence"/>
</dbReference>
<comment type="caution">
    <text evidence="1">The sequence shown here is derived from an EMBL/GenBank/DDBJ whole genome shotgun (WGS) entry which is preliminary data.</text>
</comment>
<accession>A0A543G548</accession>
<evidence type="ECO:0000313" key="2">
    <source>
        <dbReference type="Proteomes" id="UP000320773"/>
    </source>
</evidence>
<proteinExistence type="predicted"/>
<dbReference type="EMBL" id="VFPJ01000001">
    <property type="protein sequence ID" value="TQM41187.1"/>
    <property type="molecule type" value="Genomic_DNA"/>
</dbReference>
<dbReference type="AlphaFoldDB" id="A0A543G548"/>
<reference evidence="1 2" key="1">
    <citation type="submission" date="2019-06" db="EMBL/GenBank/DDBJ databases">
        <title>Genomic Encyclopedia of Archaeal and Bacterial Type Strains, Phase II (KMG-II): from individual species to whole genera.</title>
        <authorList>
            <person name="Goeker M."/>
        </authorList>
    </citation>
    <scope>NUCLEOTIDE SEQUENCE [LARGE SCALE GENOMIC DNA]</scope>
    <source>
        <strain evidence="1 2">DSM 24789</strain>
    </source>
</reference>
<evidence type="ECO:0000313" key="1">
    <source>
        <dbReference type="EMBL" id="TQM41187.1"/>
    </source>
</evidence>